<dbReference type="Proteomes" id="UP000325411">
    <property type="component" value="Unassembled WGS sequence"/>
</dbReference>
<reference evidence="1 2" key="1">
    <citation type="submission" date="2019-09" db="EMBL/GenBank/DDBJ databases">
        <authorList>
            <person name="Geng P."/>
            <person name="Wan X."/>
            <person name="Zhou G."/>
            <person name="Yuan Z."/>
            <person name="Hu X."/>
        </authorList>
    </citation>
    <scope>NUCLEOTIDE SEQUENCE [LARGE SCALE GENOMIC DNA]</scope>
    <source>
        <strain evidence="1 2">EFR-4</strain>
    </source>
</reference>
<dbReference type="EMBL" id="VXCE01000013">
    <property type="protein sequence ID" value="KAA8476377.1"/>
    <property type="molecule type" value="Genomic_DNA"/>
</dbReference>
<accession>A0A5M9GRR9</accession>
<evidence type="ECO:0000313" key="2">
    <source>
        <dbReference type="Proteomes" id="UP000325411"/>
    </source>
</evidence>
<gene>
    <name evidence="1" type="ORF">FYW06_19220</name>
</gene>
<evidence type="ECO:0000313" key="1">
    <source>
        <dbReference type="EMBL" id="KAA8476377.1"/>
    </source>
</evidence>
<name>A0A5M9GRR9_9BACI</name>
<proteinExistence type="predicted"/>
<sequence>MFSYHCKFKKEDQENRAGRGAFARRTRSVVSLHEYRTGNATTTCEGYLNRTFKHPYQSKFKKED</sequence>
<protein>
    <submittedName>
        <fullName evidence="1">Uncharacterized protein</fullName>
    </submittedName>
</protein>
<dbReference type="AlphaFoldDB" id="A0A5M9GRR9"/>
<organism evidence="1 2">
    <name type="scientific">Bacillus paranthracis</name>
    <dbReference type="NCBI Taxonomy" id="2026186"/>
    <lineage>
        <taxon>Bacteria</taxon>
        <taxon>Bacillati</taxon>
        <taxon>Bacillota</taxon>
        <taxon>Bacilli</taxon>
        <taxon>Bacillales</taxon>
        <taxon>Bacillaceae</taxon>
        <taxon>Bacillus</taxon>
        <taxon>Bacillus cereus group</taxon>
    </lineage>
</organism>
<comment type="caution">
    <text evidence="1">The sequence shown here is derived from an EMBL/GenBank/DDBJ whole genome shotgun (WGS) entry which is preliminary data.</text>
</comment>